<evidence type="ECO:0000313" key="3">
    <source>
        <dbReference type="Proteomes" id="UP000626210"/>
    </source>
</evidence>
<comment type="caution">
    <text evidence="2">The sequence shown here is derived from an EMBL/GenBank/DDBJ whole genome shotgun (WGS) entry which is preliminary data.</text>
</comment>
<dbReference type="InterPro" id="IPR021812">
    <property type="entry name" value="DUF3391"/>
</dbReference>
<dbReference type="EMBL" id="BMYK01000026">
    <property type="protein sequence ID" value="GHC98488.1"/>
    <property type="molecule type" value="Genomic_DNA"/>
</dbReference>
<proteinExistence type="predicted"/>
<dbReference type="PANTHER" id="PTHR43155">
    <property type="entry name" value="CYCLIC DI-GMP PHOSPHODIESTERASE PA4108-RELATED"/>
    <property type="match status" value="1"/>
</dbReference>
<accession>A0ABQ3G959</accession>
<dbReference type="Proteomes" id="UP000626210">
    <property type="component" value="Unassembled WGS sequence"/>
</dbReference>
<sequence>MLKKIACSQLRLGMFVHEFCGSWVDHPFWRSKFVLGTDAQLQKILQSGVSELWIDTDKGLDLEGGATEVEVKALAEAELERFATMPAPLFPSVNDNVSAVEEASRLIQRSMPRITSMFADARLGKALDLPGCESLVSDICESVIAKPDALISVARLKRHDEYTYMHSVAVCALMVGLGRQLGLNERLLMKVGLAGMLHDVGKAVMPLGILNRPGKLSDAEFEVMRTHAVRGHELLTEGGGVGPVVLDVCLHHHERVDGTGYPHRLSGDRISAVAKMGAICDVYDAVTSDRPYKKGWSPAESLRQMVQWKGHFDTKVFQAFVRTVGIYPTGSLVRLRSGRLAVVAEQNHANLLAPRVKAFFNLESNVRVFPRDVDLADPAEGDAIVGFESPSDWRFNDLDELCGLKPAFSAGR</sequence>
<dbReference type="PANTHER" id="PTHR43155:SF2">
    <property type="entry name" value="CYCLIC DI-GMP PHOSPHODIESTERASE PA4108"/>
    <property type="match status" value="1"/>
</dbReference>
<dbReference type="PROSITE" id="PS51832">
    <property type="entry name" value="HD_GYP"/>
    <property type="match status" value="1"/>
</dbReference>
<dbReference type="InterPro" id="IPR037522">
    <property type="entry name" value="HD_GYP_dom"/>
</dbReference>
<evidence type="ECO:0000313" key="2">
    <source>
        <dbReference type="EMBL" id="GHC98488.1"/>
    </source>
</evidence>
<protein>
    <submittedName>
        <fullName evidence="2">Cyclic di-GMP phosphodiesterase</fullName>
    </submittedName>
</protein>
<organism evidence="2 3">
    <name type="scientific">Pseudorhodoferax aquiterrae</name>
    <dbReference type="NCBI Taxonomy" id="747304"/>
    <lineage>
        <taxon>Bacteria</taxon>
        <taxon>Pseudomonadati</taxon>
        <taxon>Pseudomonadota</taxon>
        <taxon>Betaproteobacteria</taxon>
        <taxon>Burkholderiales</taxon>
        <taxon>Comamonadaceae</taxon>
    </lineage>
</organism>
<dbReference type="SMART" id="SM00471">
    <property type="entry name" value="HDc"/>
    <property type="match status" value="1"/>
</dbReference>
<dbReference type="Gene3D" id="1.10.3210.10">
    <property type="entry name" value="Hypothetical protein af1432"/>
    <property type="match status" value="1"/>
</dbReference>
<feature type="domain" description="HD-GYP" evidence="1">
    <location>
        <begin position="139"/>
        <end position="336"/>
    </location>
</feature>
<dbReference type="Pfam" id="PF13487">
    <property type="entry name" value="HD_5"/>
    <property type="match status" value="1"/>
</dbReference>
<dbReference type="SUPFAM" id="SSF109604">
    <property type="entry name" value="HD-domain/PDEase-like"/>
    <property type="match status" value="1"/>
</dbReference>
<dbReference type="InterPro" id="IPR003607">
    <property type="entry name" value="HD/PDEase_dom"/>
</dbReference>
<reference evidence="3" key="1">
    <citation type="journal article" date="2019" name="Int. J. Syst. Evol. Microbiol.">
        <title>The Global Catalogue of Microorganisms (GCM) 10K type strain sequencing project: providing services to taxonomists for standard genome sequencing and annotation.</title>
        <authorList>
            <consortium name="The Broad Institute Genomics Platform"/>
            <consortium name="The Broad Institute Genome Sequencing Center for Infectious Disease"/>
            <person name="Wu L."/>
            <person name="Ma J."/>
        </authorList>
    </citation>
    <scope>NUCLEOTIDE SEQUENCE [LARGE SCALE GENOMIC DNA]</scope>
    <source>
        <strain evidence="3">KCTC 23314</strain>
    </source>
</reference>
<dbReference type="CDD" id="cd00077">
    <property type="entry name" value="HDc"/>
    <property type="match status" value="1"/>
</dbReference>
<dbReference type="Pfam" id="PF11871">
    <property type="entry name" value="DUF3391"/>
    <property type="match status" value="1"/>
</dbReference>
<evidence type="ECO:0000259" key="1">
    <source>
        <dbReference type="PROSITE" id="PS51832"/>
    </source>
</evidence>
<dbReference type="RefSeq" id="WP_189690003.1">
    <property type="nucleotide sequence ID" value="NZ_BMYK01000026.1"/>
</dbReference>
<gene>
    <name evidence="2" type="ORF">GCM10007320_54270</name>
</gene>
<keyword evidence="3" id="KW-1185">Reference proteome</keyword>
<name>A0ABQ3G959_9BURK</name>